<accession>A0AAN7MA03</accession>
<reference evidence="2 3" key="1">
    <citation type="journal article" date="2023" name="Hortic Res">
        <title>Pangenome of water caltrop reveals structural variations and asymmetric subgenome divergence after allopolyploidization.</title>
        <authorList>
            <person name="Zhang X."/>
            <person name="Chen Y."/>
            <person name="Wang L."/>
            <person name="Yuan Y."/>
            <person name="Fang M."/>
            <person name="Shi L."/>
            <person name="Lu R."/>
            <person name="Comes H.P."/>
            <person name="Ma Y."/>
            <person name="Chen Y."/>
            <person name="Huang G."/>
            <person name="Zhou Y."/>
            <person name="Zheng Z."/>
            <person name="Qiu Y."/>
        </authorList>
    </citation>
    <scope>NUCLEOTIDE SEQUENCE [LARGE SCALE GENOMIC DNA]</scope>
    <source>
        <strain evidence="2">F231</strain>
    </source>
</reference>
<gene>
    <name evidence="2" type="ORF">SAY86_000313</name>
</gene>
<evidence type="ECO:0000313" key="3">
    <source>
        <dbReference type="Proteomes" id="UP001346149"/>
    </source>
</evidence>
<dbReference type="AlphaFoldDB" id="A0AAN7MA03"/>
<organism evidence="2 3">
    <name type="scientific">Trapa natans</name>
    <name type="common">Water chestnut</name>
    <dbReference type="NCBI Taxonomy" id="22666"/>
    <lineage>
        <taxon>Eukaryota</taxon>
        <taxon>Viridiplantae</taxon>
        <taxon>Streptophyta</taxon>
        <taxon>Embryophyta</taxon>
        <taxon>Tracheophyta</taxon>
        <taxon>Spermatophyta</taxon>
        <taxon>Magnoliopsida</taxon>
        <taxon>eudicotyledons</taxon>
        <taxon>Gunneridae</taxon>
        <taxon>Pentapetalae</taxon>
        <taxon>rosids</taxon>
        <taxon>malvids</taxon>
        <taxon>Myrtales</taxon>
        <taxon>Lythraceae</taxon>
        <taxon>Trapa</taxon>
    </lineage>
</organism>
<dbReference type="Proteomes" id="UP001346149">
    <property type="component" value="Unassembled WGS sequence"/>
</dbReference>
<dbReference type="EMBL" id="JAXQNO010000002">
    <property type="protein sequence ID" value="KAK4802110.1"/>
    <property type="molecule type" value="Genomic_DNA"/>
</dbReference>
<evidence type="ECO:0000313" key="2">
    <source>
        <dbReference type="EMBL" id="KAK4802110.1"/>
    </source>
</evidence>
<sequence>MGIEFHLLLDPAEVERDRLLGVKRKSPKLIDFLGLKKKKRFPRRYSKGNNKGPDRAASEGSDGPWKLHKDLFSTDVGANWGHLLLPKADVEAHILNAEMLTKFNLVRK</sequence>
<proteinExistence type="predicted"/>
<name>A0AAN7MA03_TRANT</name>
<keyword evidence="3" id="KW-1185">Reference proteome</keyword>
<protein>
    <submittedName>
        <fullName evidence="2">Uncharacterized protein</fullName>
    </submittedName>
</protein>
<comment type="caution">
    <text evidence="2">The sequence shown here is derived from an EMBL/GenBank/DDBJ whole genome shotgun (WGS) entry which is preliminary data.</text>
</comment>
<feature type="region of interest" description="Disordered" evidence="1">
    <location>
        <begin position="41"/>
        <end position="64"/>
    </location>
</feature>
<evidence type="ECO:0000256" key="1">
    <source>
        <dbReference type="SAM" id="MobiDB-lite"/>
    </source>
</evidence>